<evidence type="ECO:0000256" key="2">
    <source>
        <dbReference type="ARBA" id="ARBA00023043"/>
    </source>
</evidence>
<dbReference type="PROSITE" id="PS50297">
    <property type="entry name" value="ANK_REP_REGION"/>
    <property type="match status" value="1"/>
</dbReference>
<feature type="compositionally biased region" description="Basic and acidic residues" evidence="4">
    <location>
        <begin position="272"/>
        <end position="283"/>
    </location>
</feature>
<evidence type="ECO:0000313" key="6">
    <source>
        <dbReference type="Proteomes" id="UP001189429"/>
    </source>
</evidence>
<name>A0ABN9VCV9_9DINO</name>
<dbReference type="PANTHER" id="PTHR24171">
    <property type="entry name" value="ANKYRIN REPEAT DOMAIN-CONTAINING PROTEIN 39-RELATED"/>
    <property type="match status" value="1"/>
</dbReference>
<feature type="compositionally biased region" description="Basic and acidic residues" evidence="4">
    <location>
        <begin position="42"/>
        <end position="60"/>
    </location>
</feature>
<reference evidence="5" key="1">
    <citation type="submission" date="2023-10" db="EMBL/GenBank/DDBJ databases">
        <authorList>
            <person name="Chen Y."/>
            <person name="Shah S."/>
            <person name="Dougan E. K."/>
            <person name="Thang M."/>
            <person name="Chan C."/>
        </authorList>
    </citation>
    <scope>NUCLEOTIDE SEQUENCE [LARGE SCALE GENOMIC DNA]</scope>
</reference>
<dbReference type="Pfam" id="PF13857">
    <property type="entry name" value="Ank_5"/>
    <property type="match status" value="1"/>
</dbReference>
<dbReference type="InterPro" id="IPR002110">
    <property type="entry name" value="Ankyrin_rpt"/>
</dbReference>
<keyword evidence="1" id="KW-0677">Repeat</keyword>
<feature type="region of interest" description="Disordered" evidence="4">
    <location>
        <begin position="234"/>
        <end position="321"/>
    </location>
</feature>
<dbReference type="SMART" id="SM00248">
    <property type="entry name" value="ANK"/>
    <property type="match status" value="2"/>
</dbReference>
<dbReference type="EMBL" id="CAUYUJ010017017">
    <property type="protein sequence ID" value="CAK0870933.1"/>
    <property type="molecule type" value="Genomic_DNA"/>
</dbReference>
<organism evidence="5 6">
    <name type="scientific">Prorocentrum cordatum</name>
    <dbReference type="NCBI Taxonomy" id="2364126"/>
    <lineage>
        <taxon>Eukaryota</taxon>
        <taxon>Sar</taxon>
        <taxon>Alveolata</taxon>
        <taxon>Dinophyceae</taxon>
        <taxon>Prorocentrales</taxon>
        <taxon>Prorocentraceae</taxon>
        <taxon>Prorocentrum</taxon>
    </lineage>
</organism>
<evidence type="ECO:0000256" key="3">
    <source>
        <dbReference type="PROSITE-ProRule" id="PRU00023"/>
    </source>
</evidence>
<dbReference type="SUPFAM" id="SSF48403">
    <property type="entry name" value="Ankyrin repeat"/>
    <property type="match status" value="1"/>
</dbReference>
<dbReference type="Gene3D" id="1.25.40.20">
    <property type="entry name" value="Ankyrin repeat-containing domain"/>
    <property type="match status" value="1"/>
</dbReference>
<feature type="region of interest" description="Disordered" evidence="4">
    <location>
        <begin position="39"/>
        <end position="62"/>
    </location>
</feature>
<evidence type="ECO:0000256" key="4">
    <source>
        <dbReference type="SAM" id="MobiDB-lite"/>
    </source>
</evidence>
<comment type="caution">
    <text evidence="5">The sequence shown here is derived from an EMBL/GenBank/DDBJ whole genome shotgun (WGS) entry which is preliminary data.</text>
</comment>
<dbReference type="Proteomes" id="UP001189429">
    <property type="component" value="Unassembled WGS sequence"/>
</dbReference>
<protein>
    <submittedName>
        <fullName evidence="5">Uncharacterized protein</fullName>
    </submittedName>
</protein>
<feature type="repeat" description="ANK" evidence="3">
    <location>
        <begin position="161"/>
        <end position="193"/>
    </location>
</feature>
<evidence type="ECO:0000256" key="1">
    <source>
        <dbReference type="ARBA" id="ARBA00022737"/>
    </source>
</evidence>
<accession>A0ABN9VCV9</accession>
<keyword evidence="6" id="KW-1185">Reference proteome</keyword>
<dbReference type="PANTHER" id="PTHR24171:SF10">
    <property type="entry name" value="ANKYRIN REPEAT DOMAIN-CONTAINING PROTEIN 29-LIKE"/>
    <property type="match status" value="1"/>
</dbReference>
<sequence>MACGPGMMSCSQCKFLQDTLAAAEDVIISELDIELNQQGEEQFPHLENEERRARKDEEQQVHMARRRRAEAEALWRAEEEARNHAENLRRRVKDAERAFKDEKARFEQLRSDRERAEQAEGAIRTEAKRLASERERKAAVLAFLQEHGFSSVDKAKRKMLRKNYPIHVAAEKGDDRMVQMLLKEGADASQRNSAGRTAMQIAVDKDRGDRDNSHQAVVRTLQRALSNVSFDASIAPSEASTPGPCRRARASQASTPGSECGADALSQSCDSVQRKVSFDERSDGSLSERSQVSRHSRRSGHSADKHRVPGRSRRSGGLGGA</sequence>
<gene>
    <name evidence="5" type="ORF">PCOR1329_LOCUS56908</name>
</gene>
<dbReference type="InterPro" id="IPR036770">
    <property type="entry name" value="Ankyrin_rpt-contain_sf"/>
</dbReference>
<keyword evidence="2 3" id="KW-0040">ANK repeat</keyword>
<proteinExistence type="predicted"/>
<evidence type="ECO:0000313" key="5">
    <source>
        <dbReference type="EMBL" id="CAK0870933.1"/>
    </source>
</evidence>
<dbReference type="PROSITE" id="PS50088">
    <property type="entry name" value="ANK_REPEAT"/>
    <property type="match status" value="1"/>
</dbReference>